<gene>
    <name evidence="2" type="ORF">R3P38DRAFT_3042142</name>
</gene>
<evidence type="ECO:0000256" key="1">
    <source>
        <dbReference type="SAM" id="SignalP"/>
    </source>
</evidence>
<name>A0AAW0A811_9AGAR</name>
<evidence type="ECO:0000313" key="3">
    <source>
        <dbReference type="Proteomes" id="UP001362999"/>
    </source>
</evidence>
<dbReference type="EMBL" id="JAWWNJ010000079">
    <property type="protein sequence ID" value="KAK7002241.1"/>
    <property type="molecule type" value="Genomic_DNA"/>
</dbReference>
<evidence type="ECO:0000313" key="2">
    <source>
        <dbReference type="EMBL" id="KAK7002241.1"/>
    </source>
</evidence>
<keyword evidence="3" id="KW-1185">Reference proteome</keyword>
<evidence type="ECO:0008006" key="4">
    <source>
        <dbReference type="Google" id="ProtNLM"/>
    </source>
</evidence>
<comment type="caution">
    <text evidence="2">The sequence shown here is derived from an EMBL/GenBank/DDBJ whole genome shotgun (WGS) entry which is preliminary data.</text>
</comment>
<organism evidence="2 3">
    <name type="scientific">Favolaschia claudopus</name>
    <dbReference type="NCBI Taxonomy" id="2862362"/>
    <lineage>
        <taxon>Eukaryota</taxon>
        <taxon>Fungi</taxon>
        <taxon>Dikarya</taxon>
        <taxon>Basidiomycota</taxon>
        <taxon>Agaricomycotina</taxon>
        <taxon>Agaricomycetes</taxon>
        <taxon>Agaricomycetidae</taxon>
        <taxon>Agaricales</taxon>
        <taxon>Marasmiineae</taxon>
        <taxon>Mycenaceae</taxon>
        <taxon>Favolaschia</taxon>
    </lineage>
</organism>
<accession>A0AAW0A811</accession>
<keyword evidence="1" id="KW-0732">Signal</keyword>
<feature type="signal peptide" evidence="1">
    <location>
        <begin position="1"/>
        <end position="17"/>
    </location>
</feature>
<feature type="chain" id="PRO_5043395993" description="Secreted protein" evidence="1">
    <location>
        <begin position="18"/>
        <end position="118"/>
    </location>
</feature>
<protein>
    <recommendedName>
        <fullName evidence="4">Secreted protein</fullName>
    </recommendedName>
</protein>
<sequence length="118" mass="12670">MLHQLPLLLFLFKLSSLWHSRFSRGGIELISATDGASAMASVLSSTSQKTSFTISVQLAAPRLFFNCIYCLLSTLLGLSNGPGSFTVMLVSYSSPVTFSATQIWSPPFDPISLGAFAT</sequence>
<dbReference type="AlphaFoldDB" id="A0AAW0A811"/>
<reference evidence="2 3" key="1">
    <citation type="journal article" date="2024" name="J Genomics">
        <title>Draft genome sequencing and assembly of Favolaschia claudopus CIRM-BRFM 2984 isolated from oak limbs.</title>
        <authorList>
            <person name="Navarro D."/>
            <person name="Drula E."/>
            <person name="Chaduli D."/>
            <person name="Cazenave R."/>
            <person name="Ahrendt S."/>
            <person name="Wang J."/>
            <person name="Lipzen A."/>
            <person name="Daum C."/>
            <person name="Barry K."/>
            <person name="Grigoriev I.V."/>
            <person name="Favel A."/>
            <person name="Rosso M.N."/>
            <person name="Martin F."/>
        </authorList>
    </citation>
    <scope>NUCLEOTIDE SEQUENCE [LARGE SCALE GENOMIC DNA]</scope>
    <source>
        <strain evidence="2 3">CIRM-BRFM 2984</strain>
    </source>
</reference>
<dbReference type="Proteomes" id="UP001362999">
    <property type="component" value="Unassembled WGS sequence"/>
</dbReference>
<proteinExistence type="predicted"/>